<evidence type="ECO:0000259" key="3">
    <source>
        <dbReference type="SMART" id="SM00198"/>
    </source>
</evidence>
<evidence type="ECO:0000256" key="1">
    <source>
        <dbReference type="SAM" id="MobiDB-lite"/>
    </source>
</evidence>
<dbReference type="SMART" id="SM00198">
    <property type="entry name" value="SCP"/>
    <property type="match status" value="1"/>
</dbReference>
<feature type="region of interest" description="Disordered" evidence="1">
    <location>
        <begin position="156"/>
        <end position="250"/>
    </location>
</feature>
<feature type="compositionally biased region" description="Low complexity" evidence="1">
    <location>
        <begin position="198"/>
        <end position="211"/>
    </location>
</feature>
<dbReference type="InterPro" id="IPR002413">
    <property type="entry name" value="V5_allergen-like"/>
</dbReference>
<accession>A0ABR3FY14</accession>
<dbReference type="EMBL" id="JBAHYK010000034">
    <property type="protein sequence ID" value="KAL0580294.1"/>
    <property type="molecule type" value="Genomic_DNA"/>
</dbReference>
<evidence type="ECO:0000256" key="2">
    <source>
        <dbReference type="SAM" id="SignalP"/>
    </source>
</evidence>
<dbReference type="PRINTS" id="PR00837">
    <property type="entry name" value="V5TPXLIKE"/>
</dbReference>
<gene>
    <name evidence="4" type="ORF">V5O48_001711</name>
</gene>
<keyword evidence="2" id="KW-0732">Signal</keyword>
<keyword evidence="5" id="KW-1185">Reference proteome</keyword>
<dbReference type="InterPro" id="IPR014044">
    <property type="entry name" value="CAP_dom"/>
</dbReference>
<feature type="signal peptide" evidence="2">
    <location>
        <begin position="1"/>
        <end position="24"/>
    </location>
</feature>
<dbReference type="Pfam" id="PF00188">
    <property type="entry name" value="CAP"/>
    <property type="match status" value="1"/>
</dbReference>
<dbReference type="PRINTS" id="PR00838">
    <property type="entry name" value="V5ALLERGEN"/>
</dbReference>
<reference evidence="4 5" key="1">
    <citation type="submission" date="2024-02" db="EMBL/GenBank/DDBJ databases">
        <title>A draft genome for the cacao thread blight pathogen Marasmius crinis-equi.</title>
        <authorList>
            <person name="Cohen S.P."/>
            <person name="Baruah I.K."/>
            <person name="Amoako-Attah I."/>
            <person name="Bukari Y."/>
            <person name="Meinhardt L.W."/>
            <person name="Bailey B.A."/>
        </authorList>
    </citation>
    <scope>NUCLEOTIDE SEQUENCE [LARGE SCALE GENOMIC DNA]</scope>
    <source>
        <strain evidence="4 5">GH-76</strain>
    </source>
</reference>
<dbReference type="PANTHER" id="PTHR10334">
    <property type="entry name" value="CYSTEINE-RICH SECRETORY PROTEIN-RELATED"/>
    <property type="match status" value="1"/>
</dbReference>
<feature type="compositionally biased region" description="Pro residues" evidence="1">
    <location>
        <begin position="188"/>
        <end position="197"/>
    </location>
</feature>
<name>A0ABR3FY14_9AGAR</name>
<proteinExistence type="predicted"/>
<dbReference type="InterPro" id="IPR001283">
    <property type="entry name" value="CRISP-related"/>
</dbReference>
<feature type="compositionally biased region" description="Low complexity" evidence="1">
    <location>
        <begin position="219"/>
        <end position="250"/>
    </location>
</feature>
<feature type="compositionally biased region" description="Low complexity" evidence="1">
    <location>
        <begin position="161"/>
        <end position="187"/>
    </location>
</feature>
<evidence type="ECO:0000313" key="4">
    <source>
        <dbReference type="EMBL" id="KAL0580294.1"/>
    </source>
</evidence>
<feature type="domain" description="SCP" evidence="3">
    <location>
        <begin position="249"/>
        <end position="389"/>
    </location>
</feature>
<feature type="region of interest" description="Disordered" evidence="1">
    <location>
        <begin position="118"/>
        <end position="140"/>
    </location>
</feature>
<dbReference type="SUPFAM" id="SSF55797">
    <property type="entry name" value="PR-1-like"/>
    <property type="match status" value="1"/>
</dbReference>
<comment type="caution">
    <text evidence="4">The sequence shown here is derived from an EMBL/GenBank/DDBJ whole genome shotgun (WGS) entry which is preliminary data.</text>
</comment>
<organism evidence="4 5">
    <name type="scientific">Marasmius crinis-equi</name>
    <dbReference type="NCBI Taxonomy" id="585013"/>
    <lineage>
        <taxon>Eukaryota</taxon>
        <taxon>Fungi</taxon>
        <taxon>Dikarya</taxon>
        <taxon>Basidiomycota</taxon>
        <taxon>Agaricomycotina</taxon>
        <taxon>Agaricomycetes</taxon>
        <taxon>Agaricomycetidae</taxon>
        <taxon>Agaricales</taxon>
        <taxon>Marasmiineae</taxon>
        <taxon>Marasmiaceae</taxon>
        <taxon>Marasmius</taxon>
    </lineage>
</organism>
<feature type="chain" id="PRO_5045680918" description="SCP domain-containing protein" evidence="2">
    <location>
        <begin position="25"/>
        <end position="397"/>
    </location>
</feature>
<evidence type="ECO:0000313" key="5">
    <source>
        <dbReference type="Proteomes" id="UP001465976"/>
    </source>
</evidence>
<sequence length="397" mass="40066">MTRLASLTVSCIVVALAVLPSGLAGPACAKKNYSQQQCIERCKAKWGYPGALMGGDRWGSVMRKVADTSTEAMDAAVSQACGVESSAANAHGAVATASSESTTTTSDYATPTLQSTIITTTSSSSSSTSTSSSATSSSSSFSVVANLIPTDLLSGLSAPATSSQTPTTTSTSSTPTSSSTTEESTPTSEPPPPPPPSTTKSSTPESTPTQDSGDKGDNDNGNNNGNSNQGSNQGSGNSNSGSSGSTSGSDIQAYLSAHNSVRAQHGAADLTWSDEAAGKAQEWANKCVFEHSGGALGPFGAIDGCLPTENLAAGTGSSYGISEAIKSWTDEVKDYNPGNPQASHFTQVVWKASTQVGCAVASCDGIFDASFGKAKFFVCEYTPQGNVIGAFAANVQA</sequence>
<protein>
    <recommendedName>
        <fullName evidence="3">SCP domain-containing protein</fullName>
    </recommendedName>
</protein>
<dbReference type="InterPro" id="IPR035940">
    <property type="entry name" value="CAP_sf"/>
</dbReference>
<dbReference type="Proteomes" id="UP001465976">
    <property type="component" value="Unassembled WGS sequence"/>
</dbReference>
<dbReference type="Gene3D" id="3.40.33.10">
    <property type="entry name" value="CAP"/>
    <property type="match status" value="1"/>
</dbReference>